<keyword evidence="4" id="KW-0539">Nucleus</keyword>
<feature type="compositionally biased region" description="Low complexity" evidence="5">
    <location>
        <begin position="133"/>
        <end position="155"/>
    </location>
</feature>
<accession>A0A165ACI1</accession>
<dbReference type="GO" id="GO:0016593">
    <property type="term" value="C:Cdc73/Paf1 complex"/>
    <property type="evidence" value="ECO:0007669"/>
    <property type="project" value="InterPro"/>
</dbReference>
<evidence type="ECO:0000313" key="7">
    <source>
        <dbReference type="EMBL" id="KZS98786.1"/>
    </source>
</evidence>
<feature type="region of interest" description="Disordered" evidence="5">
    <location>
        <begin position="125"/>
        <end position="159"/>
    </location>
</feature>
<dbReference type="Proteomes" id="UP000076722">
    <property type="component" value="Unassembled WGS sequence"/>
</dbReference>
<comment type="subcellular location">
    <subcellularLocation>
        <location evidence="1">Nucleus</location>
    </subcellularLocation>
</comment>
<feature type="region of interest" description="Disordered" evidence="5">
    <location>
        <begin position="211"/>
        <end position="231"/>
    </location>
</feature>
<organism evidence="7 8">
    <name type="scientific">Sistotremastrum niveocremeum HHB9708</name>
    <dbReference type="NCBI Taxonomy" id="1314777"/>
    <lineage>
        <taxon>Eukaryota</taxon>
        <taxon>Fungi</taxon>
        <taxon>Dikarya</taxon>
        <taxon>Basidiomycota</taxon>
        <taxon>Agaricomycotina</taxon>
        <taxon>Agaricomycetes</taxon>
        <taxon>Sistotremastrales</taxon>
        <taxon>Sistotremastraceae</taxon>
        <taxon>Sertulicium</taxon>
        <taxon>Sertulicium niveocremeum</taxon>
    </lineage>
</organism>
<dbReference type="Pfam" id="PF05179">
    <property type="entry name" value="CDC73_C"/>
    <property type="match status" value="1"/>
</dbReference>
<gene>
    <name evidence="7" type="ORF">SISNIDRAFT_403719</name>
</gene>
<evidence type="ECO:0000259" key="6">
    <source>
        <dbReference type="Pfam" id="PF05179"/>
    </source>
</evidence>
<dbReference type="InterPro" id="IPR031336">
    <property type="entry name" value="CDC73_C"/>
</dbReference>
<keyword evidence="3" id="KW-0804">Transcription</keyword>
<dbReference type="Gene3D" id="3.40.50.11990">
    <property type="entry name" value="RNA polymerase II accessory factor, Cdc73 C-terminal domain"/>
    <property type="match status" value="1"/>
</dbReference>
<dbReference type="OrthoDB" id="2186602at2759"/>
<reference evidence="7 8" key="1">
    <citation type="journal article" date="2016" name="Mol. Biol. Evol.">
        <title>Comparative Genomics of Early-Diverging Mushroom-Forming Fungi Provides Insights into the Origins of Lignocellulose Decay Capabilities.</title>
        <authorList>
            <person name="Nagy L.G."/>
            <person name="Riley R."/>
            <person name="Tritt A."/>
            <person name="Adam C."/>
            <person name="Daum C."/>
            <person name="Floudas D."/>
            <person name="Sun H."/>
            <person name="Yadav J.S."/>
            <person name="Pangilinan J."/>
            <person name="Larsson K.H."/>
            <person name="Matsuura K."/>
            <person name="Barry K."/>
            <person name="Labutti K."/>
            <person name="Kuo R."/>
            <person name="Ohm R.A."/>
            <person name="Bhattacharya S.S."/>
            <person name="Shirouzu T."/>
            <person name="Yoshinaga Y."/>
            <person name="Martin F.M."/>
            <person name="Grigoriev I.V."/>
            <person name="Hibbett D.S."/>
        </authorList>
    </citation>
    <scope>NUCLEOTIDE SEQUENCE [LARGE SCALE GENOMIC DNA]</scope>
    <source>
        <strain evidence="7 8">HHB9708</strain>
    </source>
</reference>
<evidence type="ECO:0000256" key="3">
    <source>
        <dbReference type="ARBA" id="ARBA00023163"/>
    </source>
</evidence>
<feature type="domain" description="Cell division control protein 73 C-terminal" evidence="6">
    <location>
        <begin position="240"/>
        <end position="408"/>
    </location>
</feature>
<dbReference type="GO" id="GO:0006368">
    <property type="term" value="P:transcription elongation by RNA polymerase II"/>
    <property type="evidence" value="ECO:0007669"/>
    <property type="project" value="InterPro"/>
</dbReference>
<evidence type="ECO:0000256" key="4">
    <source>
        <dbReference type="ARBA" id="ARBA00023242"/>
    </source>
</evidence>
<dbReference type="GO" id="GO:0000993">
    <property type="term" value="F:RNA polymerase II complex binding"/>
    <property type="evidence" value="ECO:0007669"/>
    <property type="project" value="TreeGrafter"/>
</dbReference>
<evidence type="ECO:0000256" key="5">
    <source>
        <dbReference type="SAM" id="MobiDB-lite"/>
    </source>
</evidence>
<feature type="compositionally biased region" description="Polar residues" evidence="5">
    <location>
        <begin position="214"/>
        <end position="223"/>
    </location>
</feature>
<dbReference type="PANTHER" id="PTHR12466:SF8">
    <property type="entry name" value="PARAFIBROMIN"/>
    <property type="match status" value="1"/>
</dbReference>
<dbReference type="InterPro" id="IPR007852">
    <property type="entry name" value="Cdc73/Parafibromin"/>
</dbReference>
<dbReference type="InterPro" id="IPR038103">
    <property type="entry name" value="CDC73_C_sf"/>
</dbReference>
<dbReference type="AlphaFoldDB" id="A0A165ACI1"/>
<sequence>MSEDPLNALRNSIRSKRSITYLENGEPSKKFITASDLRLSPSLTFPKATTTRLRKPGTNSVDPTANPDDFISLGAVYLAWLYKDVSGAEYMKQMRENGAGSSFVSVTEKKSLVDWLEGKRSELDSLAPLQQESGTPPGSPSRGPGTTLPTTPAAGVKRRYVPKPSDLEAAKRIRANEIELRDRNTVLRGTKPNNFTSIQKVYADKLRRIRESAKSGQSATASTPAKPVSDPKLAARKAKNMHPIIMISSSPTSLITMYNVKKFLQDAVFESPAEAREKAMAEGSTKPEDMIPIYRKKTQIGPGGKEIETRSRYFVVDGTDALGKFGADAWDRVVCVMTTGQAWQFRPYKWSEPRQLFHHVKGVYVSWSNDPPNTKIQDWNVTELKIDQHRRHVDKSVVAHFWKILDTWTSANKPWLVS</sequence>
<evidence type="ECO:0000313" key="8">
    <source>
        <dbReference type="Proteomes" id="UP000076722"/>
    </source>
</evidence>
<evidence type="ECO:0000256" key="1">
    <source>
        <dbReference type="ARBA" id="ARBA00004123"/>
    </source>
</evidence>
<dbReference type="GO" id="GO:0032968">
    <property type="term" value="P:positive regulation of transcription elongation by RNA polymerase II"/>
    <property type="evidence" value="ECO:0007669"/>
    <property type="project" value="TreeGrafter"/>
</dbReference>
<dbReference type="EMBL" id="KV419394">
    <property type="protein sequence ID" value="KZS98786.1"/>
    <property type="molecule type" value="Genomic_DNA"/>
</dbReference>
<name>A0A165ACI1_9AGAM</name>
<dbReference type="STRING" id="1314777.A0A165ACI1"/>
<dbReference type="PANTHER" id="PTHR12466">
    <property type="entry name" value="CDC73 DOMAIN PROTEIN"/>
    <property type="match status" value="1"/>
</dbReference>
<evidence type="ECO:0000256" key="2">
    <source>
        <dbReference type="ARBA" id="ARBA00010427"/>
    </source>
</evidence>
<comment type="similarity">
    <text evidence="2">Belongs to the CDC73 family.</text>
</comment>
<proteinExistence type="inferred from homology"/>
<dbReference type="FunFam" id="3.40.50.11990:FF:000004">
    <property type="entry name" value="Potential RNA Pol II elongation accessory factor"/>
    <property type="match status" value="1"/>
</dbReference>
<protein>
    <submittedName>
        <fullName evidence="7">RNA polymerase II-associated protein</fullName>
    </submittedName>
</protein>
<keyword evidence="8" id="KW-1185">Reference proteome</keyword>